<feature type="compositionally biased region" description="Low complexity" evidence="1">
    <location>
        <begin position="638"/>
        <end position="651"/>
    </location>
</feature>
<keyword evidence="5" id="KW-1185">Reference proteome</keyword>
<feature type="region of interest" description="Disordered" evidence="1">
    <location>
        <begin position="569"/>
        <end position="651"/>
    </location>
</feature>
<evidence type="ECO:0000256" key="1">
    <source>
        <dbReference type="SAM" id="MobiDB-lite"/>
    </source>
</evidence>
<feature type="region of interest" description="Disordered" evidence="1">
    <location>
        <begin position="462"/>
        <end position="541"/>
    </location>
</feature>
<gene>
    <name evidence="4" type="ORF">VMCG_03668</name>
</gene>
<dbReference type="EMBL" id="LKEA01000007">
    <property type="protein sequence ID" value="ROW07874.1"/>
    <property type="molecule type" value="Genomic_DNA"/>
</dbReference>
<evidence type="ECO:0000259" key="2">
    <source>
        <dbReference type="Pfam" id="PF10680"/>
    </source>
</evidence>
<feature type="compositionally biased region" description="Basic residues" evidence="1">
    <location>
        <begin position="378"/>
        <end position="390"/>
    </location>
</feature>
<feature type="compositionally biased region" description="Basic and acidic residues" evidence="1">
    <location>
        <begin position="574"/>
        <end position="583"/>
    </location>
</feature>
<feature type="compositionally biased region" description="Basic residues" evidence="1">
    <location>
        <begin position="614"/>
        <end position="624"/>
    </location>
</feature>
<comment type="caution">
    <text evidence="4">The sequence shown here is derived from an EMBL/GenBank/DDBJ whole genome shotgun (WGS) entry which is preliminary data.</text>
</comment>
<protein>
    <submittedName>
        <fullName evidence="4">Uncharacterized protein</fullName>
    </submittedName>
</protein>
<organism evidence="4 5">
    <name type="scientific">Cytospora schulzeri</name>
    <dbReference type="NCBI Taxonomy" id="448051"/>
    <lineage>
        <taxon>Eukaryota</taxon>
        <taxon>Fungi</taxon>
        <taxon>Dikarya</taxon>
        <taxon>Ascomycota</taxon>
        <taxon>Pezizomycotina</taxon>
        <taxon>Sordariomycetes</taxon>
        <taxon>Sordariomycetidae</taxon>
        <taxon>Diaporthales</taxon>
        <taxon>Cytosporaceae</taxon>
        <taxon>Cytospora</taxon>
    </lineage>
</organism>
<name>A0A423WWM4_9PEZI</name>
<dbReference type="Proteomes" id="UP000283895">
    <property type="component" value="Unassembled WGS sequence"/>
</dbReference>
<feature type="compositionally biased region" description="Acidic residues" evidence="1">
    <location>
        <begin position="271"/>
        <end position="283"/>
    </location>
</feature>
<proteinExistence type="predicted"/>
<reference evidence="4 5" key="1">
    <citation type="submission" date="2015-09" db="EMBL/GenBank/DDBJ databases">
        <title>Host preference determinants of Valsa canker pathogens revealed by comparative genomics.</title>
        <authorList>
            <person name="Yin Z."/>
            <person name="Huang L."/>
        </authorList>
    </citation>
    <scope>NUCLEOTIDE SEQUENCE [LARGE SCALE GENOMIC DNA]</scope>
    <source>
        <strain evidence="4 5">03-1</strain>
    </source>
</reference>
<feature type="compositionally biased region" description="Low complexity" evidence="1">
    <location>
        <begin position="186"/>
        <end position="199"/>
    </location>
</feature>
<accession>A0A423WWM4</accession>
<feature type="region of interest" description="Disordered" evidence="1">
    <location>
        <begin position="170"/>
        <end position="238"/>
    </location>
</feature>
<dbReference type="InterPro" id="IPR019622">
    <property type="entry name" value="Rrn9_dom"/>
</dbReference>
<feature type="domain" description="C2H2-domain containing protein second zinc finger" evidence="3">
    <location>
        <begin position="540"/>
        <end position="568"/>
    </location>
</feature>
<feature type="domain" description="Rrn9" evidence="2">
    <location>
        <begin position="58"/>
        <end position="122"/>
    </location>
</feature>
<dbReference type="OrthoDB" id="5412288at2759"/>
<feature type="compositionally biased region" description="Acidic residues" evidence="1">
    <location>
        <begin position="1"/>
        <end position="12"/>
    </location>
</feature>
<dbReference type="Pfam" id="PF10680">
    <property type="entry name" value="RRN9"/>
    <property type="match status" value="1"/>
</dbReference>
<evidence type="ECO:0000259" key="3">
    <source>
        <dbReference type="Pfam" id="PF26176"/>
    </source>
</evidence>
<dbReference type="InterPro" id="IPR059095">
    <property type="entry name" value="Znf_C2H2_17_2nd"/>
</dbReference>
<evidence type="ECO:0000313" key="5">
    <source>
        <dbReference type="Proteomes" id="UP000283895"/>
    </source>
</evidence>
<dbReference type="AlphaFoldDB" id="A0A423WWM4"/>
<sequence>MASSQDDDDWDEWDKSTSEIQSEDSDELFEHRPNRWRGPPQSWRTITEEDRLTYNAFERLRNQDLSVHLYNAFALRQAPQEAEAGAGSDIDAETGRPVVHREPWAPPKGWTSWPLGAHLVPPDDFMKKTEDEDEVFTFRRLERDTPSGTLEEVVSANILRFAKEKFSKRCLGETPPSSAGVKIKAEPLSSENESLPSEAESGDGGEKDLDGASGQRRKRAPVTTFKPAVATDDDISYELIRPSARNILERLDQTLSILHNARMTSAKNLMESEESSSEDGEHDEESHRSRHTSRASSGRARSRSMPRTATAGGGESTATTTEVKKTNRGRPAKFVRMEGESEQDFLIRRAKAQKKRLPTPLNDEAGDGETTAAEGRKSPRKQTRRRRTRRRESMTEDREYWLQKKLDRLNLRDWSDVMGAAALAGFSPKVVARATQRCANLFGQGMDMHTVNETAIVSGGTGIETTRYEPGGVALPSSSESDLEDEGLDIRQARSISHQSGVAPGRAVSSALSDGEDEGGESPRKRQKRSNSRGTAAGQHYCPHADCSRALEGFGRPFNLKRHLKLVHGGESVEEVKTTKPVEEDGMDGGVHCDGFLEPVRIQKGWRADDTRQRAKKRTARKRQRNDSSGEDDESESGDSISGESETASEA</sequence>
<feature type="region of interest" description="Disordered" evidence="1">
    <location>
        <begin position="1"/>
        <end position="42"/>
    </location>
</feature>
<dbReference type="STRING" id="356882.A0A423WWM4"/>
<evidence type="ECO:0000313" key="4">
    <source>
        <dbReference type="EMBL" id="ROW07874.1"/>
    </source>
</evidence>
<dbReference type="Pfam" id="PF26176">
    <property type="entry name" value="zf_C2H2_17_2"/>
    <property type="match status" value="1"/>
</dbReference>
<feature type="compositionally biased region" description="Basic residues" evidence="1">
    <location>
        <begin position="348"/>
        <end position="357"/>
    </location>
</feature>
<feature type="region of interest" description="Disordered" evidence="1">
    <location>
        <begin position="267"/>
        <end position="396"/>
    </location>
</feature>